<evidence type="ECO:0000313" key="1">
    <source>
        <dbReference type="EMBL" id="EQB59566.1"/>
    </source>
</evidence>
<dbReference type="Proteomes" id="UP000015530">
    <property type="component" value="Unassembled WGS sequence"/>
</dbReference>
<evidence type="ECO:0000313" key="2">
    <source>
        <dbReference type="Proteomes" id="UP000015530"/>
    </source>
</evidence>
<organism evidence="1 2">
    <name type="scientific">Colletotrichum gloeosporioides (strain Cg-14)</name>
    <name type="common">Anthracnose fungus</name>
    <name type="synonym">Glomerella cingulata</name>
    <dbReference type="NCBI Taxonomy" id="1237896"/>
    <lineage>
        <taxon>Eukaryota</taxon>
        <taxon>Fungi</taxon>
        <taxon>Dikarya</taxon>
        <taxon>Ascomycota</taxon>
        <taxon>Pezizomycotina</taxon>
        <taxon>Sordariomycetes</taxon>
        <taxon>Hypocreomycetidae</taxon>
        <taxon>Glomerellales</taxon>
        <taxon>Glomerellaceae</taxon>
        <taxon>Colletotrichum</taxon>
        <taxon>Colletotrichum gloeosporioides species complex</taxon>
    </lineage>
</organism>
<accession>T0M8A3</accession>
<protein>
    <submittedName>
        <fullName evidence="1">Uncharacterized protein</fullName>
    </submittedName>
</protein>
<dbReference type="HOGENOM" id="CLU_3434114_0_0_1"/>
<reference evidence="2" key="1">
    <citation type="journal article" date="2013" name="Mol. Plant Microbe Interact.">
        <title>Global aspects of pacC regulation of pathogenicity genes in Colletotrichum gloeosporioides as revealed by transcriptome analysis.</title>
        <authorList>
            <person name="Alkan N."/>
            <person name="Meng X."/>
            <person name="Friedlander G."/>
            <person name="Reuveni E."/>
            <person name="Sukno S."/>
            <person name="Sherman A."/>
            <person name="Thon M."/>
            <person name="Fluhr R."/>
            <person name="Prusky D."/>
        </authorList>
    </citation>
    <scope>NUCLEOTIDE SEQUENCE [LARGE SCALE GENOMIC DNA]</scope>
    <source>
        <strain evidence="2">Cg-14</strain>
    </source>
</reference>
<dbReference type="EMBL" id="AMYD01000002">
    <property type="protein sequence ID" value="EQB59566.1"/>
    <property type="molecule type" value="Genomic_DNA"/>
</dbReference>
<comment type="caution">
    <text evidence="1">The sequence shown here is derived from an EMBL/GenBank/DDBJ whole genome shotgun (WGS) entry which is preliminary data.</text>
</comment>
<name>T0M8A3_COLGC</name>
<proteinExistence type="predicted"/>
<sequence length="15" mass="1827">MLISSFYYKLTINAY</sequence>
<gene>
    <name evidence="1" type="ORF">CGLO_00002</name>
</gene>